<dbReference type="AlphaFoldDB" id="M3AV17"/>
<sequence>MIMYTVRFTTTPIVRVEMKYLRVSHPTPLEHSMCYSYLIAARSGDLSASVQCSISRSQSPAKASCAVLKSTVTCQCDHRSVTTTAPLLSQSAAFRVHYPRIIAQPYSIACMDVLVL</sequence>
<dbReference type="GeneID" id="27903680"/>
<dbReference type="Proteomes" id="UP000016931">
    <property type="component" value="Unassembled WGS sequence"/>
</dbReference>
<protein>
    <submittedName>
        <fullName evidence="1">Uncharacterized protein</fullName>
    </submittedName>
</protein>
<reference evidence="1 2" key="1">
    <citation type="journal article" date="2012" name="PLoS Pathog.">
        <title>Diverse lifestyles and strategies of plant pathogenesis encoded in the genomes of eighteen Dothideomycetes fungi.</title>
        <authorList>
            <person name="Ohm R.A."/>
            <person name="Feau N."/>
            <person name="Henrissat B."/>
            <person name="Schoch C.L."/>
            <person name="Horwitz B.A."/>
            <person name="Barry K.W."/>
            <person name="Condon B.J."/>
            <person name="Copeland A.C."/>
            <person name="Dhillon B."/>
            <person name="Glaser F."/>
            <person name="Hesse C.N."/>
            <person name="Kosti I."/>
            <person name="LaButti K."/>
            <person name="Lindquist E.A."/>
            <person name="Lucas S."/>
            <person name="Salamov A.A."/>
            <person name="Bradshaw R.E."/>
            <person name="Ciuffetti L."/>
            <person name="Hamelin R.C."/>
            <person name="Kema G.H.J."/>
            <person name="Lawrence C."/>
            <person name="Scott J.A."/>
            <person name="Spatafora J.W."/>
            <person name="Turgeon B.G."/>
            <person name="de Wit P.J.G.M."/>
            <person name="Zhong S."/>
            <person name="Goodwin S.B."/>
            <person name="Grigoriev I.V."/>
        </authorList>
    </citation>
    <scope>NUCLEOTIDE SEQUENCE [LARGE SCALE GENOMIC DNA]</scope>
    <source>
        <strain evidence="1 2">SO2202</strain>
    </source>
</reference>
<dbReference type="EMBL" id="KB456268">
    <property type="protein sequence ID" value="EMF09916.1"/>
    <property type="molecule type" value="Genomic_DNA"/>
</dbReference>
<evidence type="ECO:0000313" key="2">
    <source>
        <dbReference type="Proteomes" id="UP000016931"/>
    </source>
</evidence>
<accession>M3AV17</accession>
<name>M3AV17_SPHMS</name>
<proteinExistence type="predicted"/>
<evidence type="ECO:0000313" key="1">
    <source>
        <dbReference type="EMBL" id="EMF09916.1"/>
    </source>
</evidence>
<keyword evidence="2" id="KW-1185">Reference proteome</keyword>
<gene>
    <name evidence="1" type="ORF">SEPMUDRAFT_151016</name>
</gene>
<dbReference type="HOGENOM" id="CLU_2098364_0_0_1"/>
<dbReference type="RefSeq" id="XP_016758037.1">
    <property type="nucleotide sequence ID" value="XM_016906543.1"/>
</dbReference>
<organism evidence="1 2">
    <name type="scientific">Sphaerulina musiva (strain SO2202)</name>
    <name type="common">Poplar stem canker fungus</name>
    <name type="synonym">Septoria musiva</name>
    <dbReference type="NCBI Taxonomy" id="692275"/>
    <lineage>
        <taxon>Eukaryota</taxon>
        <taxon>Fungi</taxon>
        <taxon>Dikarya</taxon>
        <taxon>Ascomycota</taxon>
        <taxon>Pezizomycotina</taxon>
        <taxon>Dothideomycetes</taxon>
        <taxon>Dothideomycetidae</taxon>
        <taxon>Mycosphaerellales</taxon>
        <taxon>Mycosphaerellaceae</taxon>
        <taxon>Sphaerulina</taxon>
    </lineage>
</organism>